<organism evidence="2 3">
    <name type="scientific">Amycolatopsis saalfeldensis</name>
    <dbReference type="NCBI Taxonomy" id="394193"/>
    <lineage>
        <taxon>Bacteria</taxon>
        <taxon>Bacillati</taxon>
        <taxon>Actinomycetota</taxon>
        <taxon>Actinomycetes</taxon>
        <taxon>Pseudonocardiales</taxon>
        <taxon>Pseudonocardiaceae</taxon>
        <taxon>Amycolatopsis</taxon>
    </lineage>
</organism>
<proteinExistence type="predicted"/>
<dbReference type="STRING" id="394193.SAMN04489732_109294"/>
<feature type="region of interest" description="Disordered" evidence="1">
    <location>
        <begin position="1"/>
        <end position="21"/>
    </location>
</feature>
<protein>
    <submittedName>
        <fullName evidence="2">Uncharacterized protein</fullName>
    </submittedName>
</protein>
<sequence length="378" mass="41022">MTQTTPTGSIRDGIHPTTSIPEVPWSTEARLASSIWFGMDASTRWAFIKRYGVEECAQLEFDFLRRHQTAHFLDGSRKLGLDGYPDHVRCAMYHTLSNLLGGLDMAFQDDHGDGKAWVFYLPPQAYATGPLLPTSAHGAVPIDIVLRTFEAWQANNGPLLGNDRLTFTLTDLIQAGGPYDAGYFSEAPGPVDPANRYVVDLGQPSGVPGPPPPLGAAQWPLARREAALRKYSAEYAVGGLAQIAQLKGLAVAAEIAEESHRNIVVAWSRYLASHFALSRTAPAPVRVAALFRRVFGLLGDEFESVGEGGQVLLAHTRTRLTVPQYQDWASLPSAVEAAFGRAWTVASRTIGPEVLVEVDQSRSAGEGPTVWRFTVAEA</sequence>
<reference evidence="2 3" key="1">
    <citation type="submission" date="2016-10" db="EMBL/GenBank/DDBJ databases">
        <authorList>
            <person name="de Groot N.N."/>
        </authorList>
    </citation>
    <scope>NUCLEOTIDE SEQUENCE [LARGE SCALE GENOMIC DNA]</scope>
    <source>
        <strain evidence="2 3">DSM 44993</strain>
    </source>
</reference>
<dbReference type="EMBL" id="FOEF01000009">
    <property type="protein sequence ID" value="SEP44750.1"/>
    <property type="molecule type" value="Genomic_DNA"/>
</dbReference>
<accession>A0A1H8XXH9</accession>
<evidence type="ECO:0000313" key="3">
    <source>
        <dbReference type="Proteomes" id="UP000198582"/>
    </source>
</evidence>
<dbReference type="Proteomes" id="UP000198582">
    <property type="component" value="Unassembled WGS sequence"/>
</dbReference>
<gene>
    <name evidence="2" type="ORF">SAMN04489732_109294</name>
</gene>
<name>A0A1H8XXH9_9PSEU</name>
<evidence type="ECO:0000313" key="2">
    <source>
        <dbReference type="EMBL" id="SEP44750.1"/>
    </source>
</evidence>
<keyword evidence="3" id="KW-1185">Reference proteome</keyword>
<dbReference type="RefSeq" id="WP_143086258.1">
    <property type="nucleotide sequence ID" value="NZ_FOEF01000009.1"/>
</dbReference>
<dbReference type="AlphaFoldDB" id="A0A1H8XXH9"/>
<evidence type="ECO:0000256" key="1">
    <source>
        <dbReference type="SAM" id="MobiDB-lite"/>
    </source>
</evidence>
<dbReference type="OrthoDB" id="5175610at2"/>